<dbReference type="Pfam" id="PF06103">
    <property type="entry name" value="DUF948"/>
    <property type="match status" value="1"/>
</dbReference>
<dbReference type="RefSeq" id="WP_264326798.1">
    <property type="nucleotide sequence ID" value="NZ_JADEXQ010000082.1"/>
</dbReference>
<dbReference type="AlphaFoldDB" id="A0A928VSY6"/>
<feature type="transmembrane region" description="Helical" evidence="2">
    <location>
        <begin position="6"/>
        <end position="26"/>
    </location>
</feature>
<accession>A0A928VSY6</accession>
<keyword evidence="2" id="KW-1133">Transmembrane helix</keyword>
<keyword evidence="2" id="KW-0812">Transmembrane</keyword>
<proteinExistence type="predicted"/>
<reference evidence="3" key="1">
    <citation type="submission" date="2020-10" db="EMBL/GenBank/DDBJ databases">
        <authorList>
            <person name="Castelo-Branco R."/>
            <person name="Eusebio N."/>
            <person name="Adriana R."/>
            <person name="Vieira A."/>
            <person name="Brugerolle De Fraissinette N."/>
            <person name="Rezende De Castro R."/>
            <person name="Schneider M.P."/>
            <person name="Vasconcelos V."/>
            <person name="Leao P.N."/>
        </authorList>
    </citation>
    <scope>NUCLEOTIDE SEQUENCE</scope>
    <source>
        <strain evidence="3">LEGE 11480</strain>
    </source>
</reference>
<feature type="region of interest" description="Disordered" evidence="1">
    <location>
        <begin position="141"/>
        <end position="191"/>
    </location>
</feature>
<sequence>MDPIFWLGLSVLLVAISIAAILMTMIPAIKELGRAAQGAEKLFDTLNRELPPTLEAIRLTSLELTELTDDMTDSIQSVGQVAQQVDSSVATAKAQTKQVATTTKSLTAGFKAAWQTLTNEVPVAADTPDTATPIAKSELSEISEASTVEPPFQEADHSTNQPQIAPLSASSPVPPPNPHAETTAQSPKTAE</sequence>
<dbReference type="EMBL" id="JADEXQ010000082">
    <property type="protein sequence ID" value="MBE9031975.1"/>
    <property type="molecule type" value="Genomic_DNA"/>
</dbReference>
<dbReference type="InterPro" id="IPR009293">
    <property type="entry name" value="UPF0478"/>
</dbReference>
<protein>
    <submittedName>
        <fullName evidence="3">DUF948 domain-containing protein</fullName>
    </submittedName>
</protein>
<dbReference type="PANTHER" id="PTHR33825:SF5">
    <property type="entry name" value="TRANSMEMBRANE PROTEIN"/>
    <property type="match status" value="1"/>
</dbReference>
<evidence type="ECO:0000313" key="3">
    <source>
        <dbReference type="EMBL" id="MBE9031975.1"/>
    </source>
</evidence>
<keyword evidence="4" id="KW-1185">Reference proteome</keyword>
<dbReference type="PANTHER" id="PTHR33825">
    <property type="entry name" value="CHITINASE-LIKE PROTEIN"/>
    <property type="match status" value="1"/>
</dbReference>
<organism evidence="3 4">
    <name type="scientific">Romeriopsis navalis LEGE 11480</name>
    <dbReference type="NCBI Taxonomy" id="2777977"/>
    <lineage>
        <taxon>Bacteria</taxon>
        <taxon>Bacillati</taxon>
        <taxon>Cyanobacteriota</taxon>
        <taxon>Cyanophyceae</taxon>
        <taxon>Leptolyngbyales</taxon>
        <taxon>Leptolyngbyaceae</taxon>
        <taxon>Romeriopsis</taxon>
        <taxon>Romeriopsis navalis</taxon>
    </lineage>
</organism>
<name>A0A928VSY6_9CYAN</name>
<evidence type="ECO:0000256" key="2">
    <source>
        <dbReference type="SAM" id="Phobius"/>
    </source>
</evidence>
<dbReference type="Proteomes" id="UP000625316">
    <property type="component" value="Unassembled WGS sequence"/>
</dbReference>
<gene>
    <name evidence="3" type="ORF">IQ266_19750</name>
</gene>
<feature type="compositionally biased region" description="Polar residues" evidence="1">
    <location>
        <begin position="182"/>
        <end position="191"/>
    </location>
</feature>
<keyword evidence="2" id="KW-0472">Membrane</keyword>
<evidence type="ECO:0000256" key="1">
    <source>
        <dbReference type="SAM" id="MobiDB-lite"/>
    </source>
</evidence>
<evidence type="ECO:0000313" key="4">
    <source>
        <dbReference type="Proteomes" id="UP000625316"/>
    </source>
</evidence>
<comment type="caution">
    <text evidence="3">The sequence shown here is derived from an EMBL/GenBank/DDBJ whole genome shotgun (WGS) entry which is preliminary data.</text>
</comment>